<dbReference type="PANTHER" id="PTHR12631">
    <property type="entry name" value="ALPHA-L-IDURONIDASE"/>
    <property type="match status" value="1"/>
</dbReference>
<dbReference type="Pfam" id="PF01229">
    <property type="entry name" value="Glyco_hydro_39"/>
    <property type="match status" value="1"/>
</dbReference>
<dbReference type="EC" id="3.2.1.37" evidence="6"/>
<gene>
    <name evidence="6" type="ORF">FHS28_000849</name>
</gene>
<dbReference type="Gene3D" id="2.60.40.1500">
    <property type="entry name" value="Glycosyl hydrolase domain, family 39"/>
    <property type="match status" value="1"/>
</dbReference>
<evidence type="ECO:0000256" key="2">
    <source>
        <dbReference type="ARBA" id="ARBA00022801"/>
    </source>
</evidence>
<organism evidence="6 7">
    <name type="scientific">Roseateles terrae</name>
    <dbReference type="NCBI Taxonomy" id="431060"/>
    <lineage>
        <taxon>Bacteria</taxon>
        <taxon>Pseudomonadati</taxon>
        <taxon>Pseudomonadota</taxon>
        <taxon>Betaproteobacteria</taxon>
        <taxon>Burkholderiales</taxon>
        <taxon>Sphaerotilaceae</taxon>
        <taxon>Roseateles</taxon>
    </lineage>
</organism>
<proteinExistence type="inferred from homology"/>
<dbReference type="EMBL" id="JACHXO010000001">
    <property type="protein sequence ID" value="MBB3193484.1"/>
    <property type="molecule type" value="Genomic_DNA"/>
</dbReference>
<reference evidence="6 7" key="1">
    <citation type="submission" date="2020-08" db="EMBL/GenBank/DDBJ databases">
        <title>Genomic Encyclopedia of Type Strains, Phase III (KMG-III): the genomes of soil and plant-associated and newly described type strains.</title>
        <authorList>
            <person name="Whitman W."/>
        </authorList>
    </citation>
    <scope>NUCLEOTIDE SEQUENCE [LARGE SCALE GENOMIC DNA]</scope>
    <source>
        <strain evidence="6 7">CECT 7247</strain>
    </source>
</reference>
<comment type="similarity">
    <text evidence="1">Belongs to the glycosyl hydrolase 39 family.</text>
</comment>
<keyword evidence="3 6" id="KW-0326">Glycosidase</keyword>
<evidence type="ECO:0000313" key="7">
    <source>
        <dbReference type="Proteomes" id="UP000574369"/>
    </source>
</evidence>
<dbReference type="Gene3D" id="3.20.20.80">
    <property type="entry name" value="Glycosidases"/>
    <property type="match status" value="1"/>
</dbReference>
<dbReference type="InterPro" id="IPR000514">
    <property type="entry name" value="Glyco_hydro_39"/>
</dbReference>
<name>A0ABR6GQG8_9BURK</name>
<dbReference type="PRINTS" id="PR00745">
    <property type="entry name" value="GLHYDRLASE39"/>
</dbReference>
<comment type="caution">
    <text evidence="6">The sequence shown here is derived from an EMBL/GenBank/DDBJ whole genome shotgun (WGS) entry which is preliminary data.</text>
</comment>
<protein>
    <submittedName>
        <fullName evidence="6">Xylan 1,4-beta-xylosidase</fullName>
        <ecNumber evidence="6">3.2.1.37</ecNumber>
    </submittedName>
</protein>
<evidence type="ECO:0000256" key="3">
    <source>
        <dbReference type="ARBA" id="ARBA00023295"/>
    </source>
</evidence>
<keyword evidence="7" id="KW-1185">Reference proteome</keyword>
<dbReference type="SUPFAM" id="SSF51011">
    <property type="entry name" value="Glycosyl hydrolase domain"/>
    <property type="match status" value="1"/>
</dbReference>
<dbReference type="InterPro" id="IPR049165">
    <property type="entry name" value="GH39_as"/>
</dbReference>
<dbReference type="InterPro" id="IPR049166">
    <property type="entry name" value="GH39_cat"/>
</dbReference>
<evidence type="ECO:0000256" key="1">
    <source>
        <dbReference type="ARBA" id="ARBA00008875"/>
    </source>
</evidence>
<dbReference type="RefSeq" id="WP_088448937.1">
    <property type="nucleotide sequence ID" value="NZ_JACHXO010000001.1"/>
</dbReference>
<feature type="domain" description="Glycosyl hydrolases family 39 N-terminal catalytic" evidence="5">
    <location>
        <begin position="47"/>
        <end position="502"/>
    </location>
</feature>
<dbReference type="Proteomes" id="UP000574369">
    <property type="component" value="Unassembled WGS sequence"/>
</dbReference>
<evidence type="ECO:0000256" key="4">
    <source>
        <dbReference type="SAM" id="SignalP"/>
    </source>
</evidence>
<dbReference type="SUPFAM" id="SSF51445">
    <property type="entry name" value="(Trans)glycosidases"/>
    <property type="match status" value="1"/>
</dbReference>
<sequence length="539" mass="59687">MAALLSKRAACAGSALAAVVSSLALAADAWAGERSSAVEAPPKARVIEVDLRRAGGPVDRSFDHAVGADFPGTLRRSDSQAQLKTAVDELGFRMLRFHAVFHDALNTVSRNANGDFQFDFSRIDALYDDLLAKGIRPFVELGFTPEAMATSPQTIFYWKGNTSHPQAEPWVALVDSFTRHLMARYGAAEVRQWPFEVWNEPNLDGFWEGADQKAYFELYARTARTIKAVDPQLRVGGPSTAGAAWIDAFLAFCKDHGVPVDFVTTHTYGVEGGFLDEFGQDDNKLSQSPDAIVGDVKRVRAQIEASPFPGLPLYITEWSTSYNPRDPIHDAYLSAPYILEKLKQVRGLAQAMSYWTYSDLFEEAGPPPAPFHGGFGLLTREGIRKPAFFAYKYLNRVRGQEIPLTDASALAAKEGDAVATLVWDWRLPDQSISNRPYFGEVRPAQALAPATLRWQGLRPGTYQLRRFRVGHGANDAYTAWLKLGKPGELSPSQLTRLQALTEDAPERVKRVRVGRDGRHVESLPMRTHDVVLVTLERLP</sequence>
<feature type="chain" id="PRO_5045641722" evidence="4">
    <location>
        <begin position="27"/>
        <end position="539"/>
    </location>
</feature>
<evidence type="ECO:0000259" key="5">
    <source>
        <dbReference type="Pfam" id="PF01229"/>
    </source>
</evidence>
<keyword evidence="2 6" id="KW-0378">Hydrolase</keyword>
<dbReference type="InterPro" id="IPR051923">
    <property type="entry name" value="Glycosyl_Hydrolase_39"/>
</dbReference>
<dbReference type="PANTHER" id="PTHR12631:SF10">
    <property type="entry name" value="BETA-XYLOSIDASE-LIKE PROTEIN-RELATED"/>
    <property type="match status" value="1"/>
</dbReference>
<feature type="signal peptide" evidence="4">
    <location>
        <begin position="1"/>
        <end position="26"/>
    </location>
</feature>
<keyword evidence="4" id="KW-0732">Signal</keyword>
<evidence type="ECO:0000313" key="6">
    <source>
        <dbReference type="EMBL" id="MBB3193484.1"/>
    </source>
</evidence>
<accession>A0ABR6GQG8</accession>
<dbReference type="GO" id="GO:0009044">
    <property type="term" value="F:xylan 1,4-beta-xylosidase activity"/>
    <property type="evidence" value="ECO:0007669"/>
    <property type="project" value="UniProtKB-EC"/>
</dbReference>
<dbReference type="PROSITE" id="PS01027">
    <property type="entry name" value="GLYCOSYL_HYDROL_F39"/>
    <property type="match status" value="1"/>
</dbReference>
<dbReference type="InterPro" id="IPR017853">
    <property type="entry name" value="GH"/>
</dbReference>